<dbReference type="Proteomes" id="UP000282818">
    <property type="component" value="Unassembled WGS sequence"/>
</dbReference>
<accession>A0A437QEC2</accession>
<comment type="caution">
    <text evidence="1">The sequence shown here is derived from an EMBL/GenBank/DDBJ whole genome shotgun (WGS) entry which is preliminary data.</text>
</comment>
<dbReference type="RefSeq" id="WP_127693029.1">
    <property type="nucleotide sequence ID" value="NZ_SACQ01000001.1"/>
</dbReference>
<dbReference type="EMBL" id="SACQ01000001">
    <property type="protein sequence ID" value="RVU32861.1"/>
    <property type="molecule type" value="Genomic_DNA"/>
</dbReference>
<name>A0A437QEC2_9GAMM</name>
<evidence type="ECO:0000313" key="1">
    <source>
        <dbReference type="EMBL" id="RVU32861.1"/>
    </source>
</evidence>
<dbReference type="AlphaFoldDB" id="A0A437QEC2"/>
<organism evidence="1 2">
    <name type="scientific">Neptunomonas marina</name>
    <dbReference type="NCBI Taxonomy" id="1815562"/>
    <lineage>
        <taxon>Bacteria</taxon>
        <taxon>Pseudomonadati</taxon>
        <taxon>Pseudomonadota</taxon>
        <taxon>Gammaproteobacteria</taxon>
        <taxon>Oceanospirillales</taxon>
        <taxon>Oceanospirillaceae</taxon>
        <taxon>Neptunomonas</taxon>
    </lineage>
</organism>
<gene>
    <name evidence="1" type="ORF">EOE65_04180</name>
</gene>
<protein>
    <submittedName>
        <fullName evidence="1">Uncharacterized protein</fullName>
    </submittedName>
</protein>
<evidence type="ECO:0000313" key="2">
    <source>
        <dbReference type="Proteomes" id="UP000282818"/>
    </source>
</evidence>
<proteinExistence type="predicted"/>
<reference evidence="1 2" key="1">
    <citation type="submission" date="2019-01" db="EMBL/GenBank/DDBJ databases">
        <authorList>
            <person name="Chen W.-M."/>
        </authorList>
    </citation>
    <scope>NUCLEOTIDE SEQUENCE [LARGE SCALE GENOMIC DNA]</scope>
    <source>
        <strain evidence="1 2">HPM-16</strain>
    </source>
</reference>
<sequence>MLTAMAAGAWYFYKPIRLFAPSFNDVVCVNHYICAENPASIKVAAQLYAEAAEVLQESIAKFDTPPKVIFCETSACVKRFGFNDDDNARTVGSIAILVGPKGWQTEELVHMMVHYSVNSRFGEWHGSKVPLWFAEGLAYRLTKTGGGDVSMVALKNYQIQFERWYQSVEPETFWESARAL</sequence>
<keyword evidence="2" id="KW-1185">Reference proteome</keyword>